<feature type="repeat" description="TPR" evidence="3">
    <location>
        <begin position="756"/>
        <end position="789"/>
    </location>
</feature>
<feature type="repeat" description="TPR" evidence="3">
    <location>
        <begin position="669"/>
        <end position="702"/>
    </location>
</feature>
<keyword evidence="6" id="KW-1185">Reference proteome</keyword>
<organism evidence="5 6">
    <name type="scientific">Pendulispora albinea</name>
    <dbReference type="NCBI Taxonomy" id="2741071"/>
    <lineage>
        <taxon>Bacteria</taxon>
        <taxon>Pseudomonadati</taxon>
        <taxon>Myxococcota</taxon>
        <taxon>Myxococcia</taxon>
        <taxon>Myxococcales</taxon>
        <taxon>Sorangiineae</taxon>
        <taxon>Pendulisporaceae</taxon>
        <taxon>Pendulispora</taxon>
    </lineage>
</organism>
<gene>
    <name evidence="5" type="ORF">LZC94_02795</name>
</gene>
<dbReference type="RefSeq" id="WP_394825839.1">
    <property type="nucleotide sequence ID" value="NZ_CP089984.1"/>
</dbReference>
<keyword evidence="2 3" id="KW-0802">TPR repeat</keyword>
<evidence type="ECO:0000313" key="5">
    <source>
        <dbReference type="EMBL" id="WXB16210.1"/>
    </source>
</evidence>
<dbReference type="PANTHER" id="PTHR45586">
    <property type="entry name" value="TPR REPEAT-CONTAINING PROTEIN PA4667"/>
    <property type="match status" value="1"/>
</dbReference>
<keyword evidence="1" id="KW-0677">Repeat</keyword>
<evidence type="ECO:0000256" key="4">
    <source>
        <dbReference type="SAM" id="MobiDB-lite"/>
    </source>
</evidence>
<evidence type="ECO:0000313" key="6">
    <source>
        <dbReference type="Proteomes" id="UP001370348"/>
    </source>
</evidence>
<evidence type="ECO:0000256" key="3">
    <source>
        <dbReference type="PROSITE-ProRule" id="PRU00339"/>
    </source>
</evidence>
<dbReference type="SMART" id="SM00028">
    <property type="entry name" value="TPR"/>
    <property type="match status" value="4"/>
</dbReference>
<dbReference type="Gene3D" id="1.25.40.10">
    <property type="entry name" value="Tetratricopeptide repeat domain"/>
    <property type="match status" value="2"/>
</dbReference>
<dbReference type="SUPFAM" id="SSF48452">
    <property type="entry name" value="TPR-like"/>
    <property type="match status" value="1"/>
</dbReference>
<reference evidence="5 6" key="1">
    <citation type="submission" date="2021-12" db="EMBL/GenBank/DDBJ databases">
        <title>Discovery of the Pendulisporaceae a myxobacterial family with distinct sporulation behavior and unique specialized metabolism.</title>
        <authorList>
            <person name="Garcia R."/>
            <person name="Popoff A."/>
            <person name="Bader C.D."/>
            <person name="Loehr J."/>
            <person name="Walesch S."/>
            <person name="Walt C."/>
            <person name="Boldt J."/>
            <person name="Bunk B."/>
            <person name="Haeckl F.J.F.P.J."/>
            <person name="Gunesch A.P."/>
            <person name="Birkelbach J."/>
            <person name="Nuebel U."/>
            <person name="Pietschmann T."/>
            <person name="Bach T."/>
            <person name="Mueller R."/>
        </authorList>
    </citation>
    <scope>NUCLEOTIDE SEQUENCE [LARGE SCALE GENOMIC DNA]</scope>
    <source>
        <strain evidence="5 6">MSr11954</strain>
    </source>
</reference>
<name>A0ABZ2M0W7_9BACT</name>
<proteinExistence type="predicted"/>
<dbReference type="InterPro" id="IPR019734">
    <property type="entry name" value="TPR_rpt"/>
</dbReference>
<evidence type="ECO:0000256" key="1">
    <source>
        <dbReference type="ARBA" id="ARBA00022737"/>
    </source>
</evidence>
<dbReference type="PANTHER" id="PTHR45586:SF1">
    <property type="entry name" value="LIPOPOLYSACCHARIDE ASSEMBLY PROTEIN B"/>
    <property type="match status" value="1"/>
</dbReference>
<protein>
    <submittedName>
        <fullName evidence="5">Tetratricopeptide repeat protein</fullName>
    </submittedName>
</protein>
<sequence length="909" mass="97303">MEPHAVDLELSELEIYASGIDRFARCPPAGDLGQAWIPARITDAPHDSAVTERAIEQTLKPFRSCYTRGALHRSADGRAAIVARVRADGADGKRPVIENYATCGLPIEVVDCMVAETARLQVEPPASGTRTVVIPAVFAPRNGYEGAVATAHDTYAAAAHVTMDEARPALHACEQRFRPAVQAQGVFALRLDASGRVLSAKVEPWVGRTISGRAPAGWWRSSSLPDRRREARASSRGSPSIRERANVAGVQQPRVVVIPFGVPPASEGLGLGLAALVHGFVLLGGESVALAQLVTQDRPPKEGHDDRPATKPVETFLHPQAWRDLSLRGEAPPGVQMVMTGTFEPPEGGLPGSIRLLAFDPRDGATHARVEAHLDDRGAGRILLEAFEDLCRPLDGDLGVFRDIGDLEWEALESVLRGERCLVHDAQRGGPYDRRAALVHLERAVEDAPSSRFPAGRLAATAIDAVVNGRDDRLTDAALRTLRRAMDGAPGQIDLLEASAALRVRIGDRAGAERDALAAIAIAPDRARLYGILSEARRSSSDLDGAMAAVDRGLHVCGGADPVLLTEQGIVFELRRDAMAARASFERALAANPPFPGAFAHLANIAAQHRDVLLAESLVDRALGWSSPHPDILRQAIQLAFGAEPEGVARASRVLKLGRMLLDQLPNDPWAHLMLGRALAQMGDPTEALVAFRNAERLAPGTNIAAEAVRERLPLEDPETSLELESVMHGAMTAEPADLLPIAARAQRLADARALWIAHYAVGIARRRMGSWDLARRAFEAALALAPDSPDLCLELVDACIALGEGDEALRQANRARAIAGDGPRTLGALAKAEYARANYASAEIWVLRALIHDRQDAANVRLEAQIRAMNETAAPAPASAAPSASGSSFSPLATLQRLLPKNLLKKLR</sequence>
<feature type="region of interest" description="Disordered" evidence="4">
    <location>
        <begin position="217"/>
        <end position="243"/>
    </location>
</feature>
<dbReference type="Pfam" id="PF14559">
    <property type="entry name" value="TPR_19"/>
    <property type="match status" value="1"/>
</dbReference>
<dbReference type="EMBL" id="CP089984">
    <property type="protein sequence ID" value="WXB16210.1"/>
    <property type="molecule type" value="Genomic_DNA"/>
</dbReference>
<accession>A0ABZ2M0W7</accession>
<dbReference type="InterPro" id="IPR051012">
    <property type="entry name" value="CellSynth/LPSAsmb/PSIAsmb"/>
</dbReference>
<dbReference type="PROSITE" id="PS50005">
    <property type="entry name" value="TPR"/>
    <property type="match status" value="2"/>
</dbReference>
<evidence type="ECO:0000256" key="2">
    <source>
        <dbReference type="ARBA" id="ARBA00022803"/>
    </source>
</evidence>
<dbReference type="InterPro" id="IPR011990">
    <property type="entry name" value="TPR-like_helical_dom_sf"/>
</dbReference>
<dbReference type="Proteomes" id="UP001370348">
    <property type="component" value="Chromosome"/>
</dbReference>